<dbReference type="Pfam" id="PF00067">
    <property type="entry name" value="p450"/>
    <property type="match status" value="1"/>
</dbReference>
<dbReference type="EMBL" id="JAQJAE010000004">
    <property type="protein sequence ID" value="KAJ5598038.1"/>
    <property type="molecule type" value="Genomic_DNA"/>
</dbReference>
<dbReference type="RefSeq" id="XP_056751253.1">
    <property type="nucleotide sequence ID" value="XM_056899177.1"/>
</dbReference>
<dbReference type="PANTHER" id="PTHR46300:SF2">
    <property type="entry name" value="CYTOCHROME P450 MONOOXYGENASE ALNH-RELATED"/>
    <property type="match status" value="1"/>
</dbReference>
<sequence>MTIKESDQWRPVSPWGVPHAVAEGRLNRTVSLLLSQSSPIIVLNAWGMHHDSKQWQEPQHFQPERFAGLGVGLCRIRTPRPPELRGGPAPGIHWAERNWIISVAKLLWAF</sequence>
<evidence type="ECO:0000313" key="8">
    <source>
        <dbReference type="Proteomes" id="UP001213799"/>
    </source>
</evidence>
<keyword evidence="5" id="KW-0408">Iron</keyword>
<dbReference type="InterPro" id="IPR001128">
    <property type="entry name" value="Cyt_P450"/>
</dbReference>
<dbReference type="AlphaFoldDB" id="A0AAD6H1C7"/>
<dbReference type="GO" id="GO:0005506">
    <property type="term" value="F:iron ion binding"/>
    <property type="evidence" value="ECO:0007669"/>
    <property type="project" value="InterPro"/>
</dbReference>
<dbReference type="GeneID" id="81589419"/>
<evidence type="ECO:0000256" key="6">
    <source>
        <dbReference type="ARBA" id="ARBA00023033"/>
    </source>
</evidence>
<evidence type="ECO:0000256" key="5">
    <source>
        <dbReference type="ARBA" id="ARBA00023004"/>
    </source>
</evidence>
<reference evidence="7" key="1">
    <citation type="journal article" date="2023" name="IMA Fungus">
        <title>Comparative genomic study of the Penicillium genus elucidates a diverse pangenome and 15 lateral gene transfer events.</title>
        <authorList>
            <person name="Petersen C."/>
            <person name="Sorensen T."/>
            <person name="Nielsen M.R."/>
            <person name="Sondergaard T.E."/>
            <person name="Sorensen J.L."/>
            <person name="Fitzpatrick D.A."/>
            <person name="Frisvad J.C."/>
            <person name="Nielsen K.L."/>
        </authorList>
    </citation>
    <scope>NUCLEOTIDE SEQUENCE</scope>
    <source>
        <strain evidence="7">IBT 12815</strain>
    </source>
</reference>
<proteinExistence type="inferred from homology"/>
<evidence type="ECO:0000256" key="1">
    <source>
        <dbReference type="ARBA" id="ARBA00001971"/>
    </source>
</evidence>
<protein>
    <submittedName>
        <fullName evidence="7">Uncharacterized protein</fullName>
    </submittedName>
</protein>
<dbReference type="GO" id="GO:0020037">
    <property type="term" value="F:heme binding"/>
    <property type="evidence" value="ECO:0007669"/>
    <property type="project" value="InterPro"/>
</dbReference>
<evidence type="ECO:0000256" key="2">
    <source>
        <dbReference type="ARBA" id="ARBA00010617"/>
    </source>
</evidence>
<dbReference type="GO" id="GO:0043386">
    <property type="term" value="P:mycotoxin biosynthetic process"/>
    <property type="evidence" value="ECO:0007669"/>
    <property type="project" value="UniProtKB-ARBA"/>
</dbReference>
<dbReference type="PANTHER" id="PTHR46300">
    <property type="entry name" value="P450, PUTATIVE (EUROFUNG)-RELATED-RELATED"/>
    <property type="match status" value="1"/>
</dbReference>
<keyword evidence="8" id="KW-1185">Reference proteome</keyword>
<dbReference type="InterPro" id="IPR050364">
    <property type="entry name" value="Cytochrome_P450_fung"/>
</dbReference>
<name>A0AAD6H1C7_9EURO</name>
<keyword evidence="3" id="KW-0479">Metal-binding</keyword>
<comment type="caution">
    <text evidence="7">The sequence shown here is derived from an EMBL/GenBank/DDBJ whole genome shotgun (WGS) entry which is preliminary data.</text>
</comment>
<organism evidence="7 8">
    <name type="scientific">Penicillium hordei</name>
    <dbReference type="NCBI Taxonomy" id="40994"/>
    <lineage>
        <taxon>Eukaryota</taxon>
        <taxon>Fungi</taxon>
        <taxon>Dikarya</taxon>
        <taxon>Ascomycota</taxon>
        <taxon>Pezizomycotina</taxon>
        <taxon>Eurotiomycetes</taxon>
        <taxon>Eurotiomycetidae</taxon>
        <taxon>Eurotiales</taxon>
        <taxon>Aspergillaceae</taxon>
        <taxon>Penicillium</taxon>
    </lineage>
</organism>
<dbReference type="GO" id="GO:0004497">
    <property type="term" value="F:monooxygenase activity"/>
    <property type="evidence" value="ECO:0007669"/>
    <property type="project" value="UniProtKB-KW"/>
</dbReference>
<comment type="similarity">
    <text evidence="2">Belongs to the cytochrome P450 family.</text>
</comment>
<evidence type="ECO:0000256" key="3">
    <source>
        <dbReference type="ARBA" id="ARBA00022723"/>
    </source>
</evidence>
<dbReference type="Proteomes" id="UP001213799">
    <property type="component" value="Unassembled WGS sequence"/>
</dbReference>
<evidence type="ECO:0000256" key="4">
    <source>
        <dbReference type="ARBA" id="ARBA00023002"/>
    </source>
</evidence>
<accession>A0AAD6H1C7</accession>
<keyword evidence="6" id="KW-0503">Monooxygenase</keyword>
<dbReference type="SUPFAM" id="SSF48264">
    <property type="entry name" value="Cytochrome P450"/>
    <property type="match status" value="1"/>
</dbReference>
<dbReference type="Gene3D" id="1.10.630.10">
    <property type="entry name" value="Cytochrome P450"/>
    <property type="match status" value="1"/>
</dbReference>
<keyword evidence="4" id="KW-0560">Oxidoreductase</keyword>
<reference evidence="7" key="2">
    <citation type="submission" date="2023-01" db="EMBL/GenBank/DDBJ databases">
        <authorList>
            <person name="Petersen C."/>
        </authorList>
    </citation>
    <scope>NUCLEOTIDE SEQUENCE</scope>
    <source>
        <strain evidence="7">IBT 12815</strain>
    </source>
</reference>
<comment type="cofactor">
    <cofactor evidence="1">
        <name>heme</name>
        <dbReference type="ChEBI" id="CHEBI:30413"/>
    </cofactor>
</comment>
<dbReference type="GO" id="GO:0016705">
    <property type="term" value="F:oxidoreductase activity, acting on paired donors, with incorporation or reduction of molecular oxygen"/>
    <property type="evidence" value="ECO:0007669"/>
    <property type="project" value="InterPro"/>
</dbReference>
<dbReference type="InterPro" id="IPR036396">
    <property type="entry name" value="Cyt_P450_sf"/>
</dbReference>
<evidence type="ECO:0000313" key="7">
    <source>
        <dbReference type="EMBL" id="KAJ5598038.1"/>
    </source>
</evidence>
<gene>
    <name evidence="7" type="ORF">N7537_008122</name>
</gene>